<organism evidence="4">
    <name type="scientific">Tanacetum cinerariifolium</name>
    <name type="common">Dalmatian daisy</name>
    <name type="synonym">Chrysanthemum cinerariifolium</name>
    <dbReference type="NCBI Taxonomy" id="118510"/>
    <lineage>
        <taxon>Eukaryota</taxon>
        <taxon>Viridiplantae</taxon>
        <taxon>Streptophyta</taxon>
        <taxon>Embryophyta</taxon>
        <taxon>Tracheophyta</taxon>
        <taxon>Spermatophyta</taxon>
        <taxon>Magnoliopsida</taxon>
        <taxon>eudicotyledons</taxon>
        <taxon>Gunneridae</taxon>
        <taxon>Pentapetalae</taxon>
        <taxon>asterids</taxon>
        <taxon>campanulids</taxon>
        <taxon>Asterales</taxon>
        <taxon>Asteraceae</taxon>
        <taxon>Asteroideae</taxon>
        <taxon>Anthemideae</taxon>
        <taxon>Anthemidinae</taxon>
        <taxon>Tanacetum</taxon>
    </lineage>
</organism>
<proteinExistence type="inferred from homology"/>
<protein>
    <submittedName>
        <fullName evidence="4">Uncharacterized protein</fullName>
    </submittedName>
</protein>
<feature type="repeat" description="PPR" evidence="3">
    <location>
        <begin position="483"/>
        <end position="513"/>
    </location>
</feature>
<dbReference type="InterPro" id="IPR051240">
    <property type="entry name" value="Mito_RNA-Proc/Resp"/>
</dbReference>
<comment type="similarity">
    <text evidence="1">Belongs to the PPR family. P subfamily.</text>
</comment>
<dbReference type="AlphaFoldDB" id="A0A6L2JQY4"/>
<feature type="repeat" description="PPR" evidence="3">
    <location>
        <begin position="243"/>
        <end position="273"/>
    </location>
</feature>
<dbReference type="Pfam" id="PF12854">
    <property type="entry name" value="PPR_1"/>
    <property type="match status" value="3"/>
</dbReference>
<evidence type="ECO:0000256" key="1">
    <source>
        <dbReference type="ARBA" id="ARBA00007626"/>
    </source>
</evidence>
<feature type="repeat" description="PPR" evidence="3">
    <location>
        <begin position="108"/>
        <end position="142"/>
    </location>
</feature>
<dbReference type="InterPro" id="IPR002885">
    <property type="entry name" value="PPR_rpt"/>
</dbReference>
<gene>
    <name evidence="4" type="ORF">Tci_010965</name>
</gene>
<feature type="repeat" description="PPR" evidence="3">
    <location>
        <begin position="275"/>
        <end position="309"/>
    </location>
</feature>
<sequence>MKEVNDTNFDEMSYENLLQIVKRNVVKGRCAGKKGNKDRLMPLKDGTDVTKGDTGRELLIAMERDANNQMYSIAWVIVRVENAENLVGHASFALSVFGKVLKCGLGLDIVSFNNLTKEMCQNGMVNYVGKVVDEMPKKNVVTYGLMGCVKRGMLITRVNNTLGLYHEMTKKGDVPNNMTYLMKGLCGFGLWVKEKELLDDMLVRRILLDLETFNVVMSLLYKRWMMESGAFFDFMVERWMVANAAMYNALINGYCLIGRVNEGIKLFDVMMCDRNVISYNILINGYYKNDEIDKVVGLMDEICRLKIDPNVVTYTTIIRCLMKFRSYYWVFEFLVLDKKYMESNCLDNVEQQQLMSVDVVRVGVGGSVGGGSVDEGRLVVVRLMRIAGEVRLVGSVVRGLVERVDYPGRSVEVVRWLGSVAVVWLMRISGRGSVGGGLVDEDCGFKPNVYTYTATIGGYCRSMKLDKAKALFFKVKETGVMPNVYTYTVIINIYCRNGELHEANELLNEMQESIYLEYCTVLTVVIL</sequence>
<dbReference type="GO" id="GO:0003729">
    <property type="term" value="F:mRNA binding"/>
    <property type="evidence" value="ECO:0007669"/>
    <property type="project" value="TreeGrafter"/>
</dbReference>
<dbReference type="NCBIfam" id="TIGR00756">
    <property type="entry name" value="PPR"/>
    <property type="match status" value="4"/>
</dbReference>
<dbReference type="EMBL" id="BKCJ010001119">
    <property type="protein sequence ID" value="GEU38987.1"/>
    <property type="molecule type" value="Genomic_DNA"/>
</dbReference>
<feature type="repeat" description="PPR" evidence="3">
    <location>
        <begin position="448"/>
        <end position="482"/>
    </location>
</feature>
<reference evidence="4" key="1">
    <citation type="journal article" date="2019" name="Sci. Rep.">
        <title>Draft genome of Tanacetum cinerariifolium, the natural source of mosquito coil.</title>
        <authorList>
            <person name="Yamashiro T."/>
            <person name="Shiraishi A."/>
            <person name="Satake H."/>
            <person name="Nakayama K."/>
        </authorList>
    </citation>
    <scope>NUCLEOTIDE SEQUENCE</scope>
</reference>
<dbReference type="PANTHER" id="PTHR47933">
    <property type="entry name" value="PENTATRICOPEPTIDE REPEAT-CONTAINING PROTEIN 1, MITOCHONDRIAL"/>
    <property type="match status" value="1"/>
</dbReference>
<evidence type="ECO:0000256" key="3">
    <source>
        <dbReference type="PROSITE-ProRule" id="PRU00708"/>
    </source>
</evidence>
<evidence type="ECO:0000313" key="4">
    <source>
        <dbReference type="EMBL" id="GEU38987.1"/>
    </source>
</evidence>
<dbReference type="PROSITE" id="PS51375">
    <property type="entry name" value="PPR"/>
    <property type="match status" value="5"/>
</dbReference>
<dbReference type="Pfam" id="PF01535">
    <property type="entry name" value="PPR"/>
    <property type="match status" value="1"/>
</dbReference>
<accession>A0A6L2JQY4</accession>
<name>A0A6L2JQY4_TANCI</name>
<keyword evidence="2" id="KW-0677">Repeat</keyword>
<dbReference type="PANTHER" id="PTHR47933:SF11">
    <property type="entry name" value="PENTATRICOPEPTIDE REPEAT-CONTAINING PROTEIN 2"/>
    <property type="match status" value="1"/>
</dbReference>
<comment type="caution">
    <text evidence="4">The sequence shown here is derived from an EMBL/GenBank/DDBJ whole genome shotgun (WGS) entry which is preliminary data.</text>
</comment>
<dbReference type="Pfam" id="PF13041">
    <property type="entry name" value="PPR_2"/>
    <property type="match status" value="1"/>
</dbReference>
<dbReference type="Gene3D" id="1.25.40.10">
    <property type="entry name" value="Tetratricopeptide repeat domain"/>
    <property type="match status" value="3"/>
</dbReference>
<dbReference type="InterPro" id="IPR011990">
    <property type="entry name" value="TPR-like_helical_dom_sf"/>
</dbReference>
<evidence type="ECO:0000256" key="2">
    <source>
        <dbReference type="ARBA" id="ARBA00022737"/>
    </source>
</evidence>